<keyword evidence="4" id="KW-1185">Reference proteome</keyword>
<evidence type="ECO:0000259" key="2">
    <source>
        <dbReference type="Pfam" id="PF13439"/>
    </source>
</evidence>
<evidence type="ECO:0008006" key="5">
    <source>
        <dbReference type="Google" id="ProtNLM"/>
    </source>
</evidence>
<reference evidence="3 4" key="1">
    <citation type="submission" date="2016-08" db="EMBL/GenBank/DDBJ databases">
        <title>Identification and validation of antigenic proteins from Pajaroellobacter abortibovis using de-novo genome sequence assembly and reverse vaccinology.</title>
        <authorList>
            <person name="Welly B.T."/>
            <person name="Miller M.R."/>
            <person name="Stott J.L."/>
            <person name="Blanchard M.T."/>
            <person name="Islas-Trejo A.D."/>
            <person name="O'Rourke S.M."/>
            <person name="Young A.E."/>
            <person name="Medrano J.F."/>
            <person name="Van Eenennaam A.L."/>
        </authorList>
    </citation>
    <scope>NUCLEOTIDE SEQUENCE [LARGE SCALE GENOMIC DNA]</scope>
    <source>
        <strain evidence="3 4">BTF92-0548A/99-0131</strain>
    </source>
</reference>
<gene>
    <name evidence="3" type="ORF">BCY86_05025</name>
</gene>
<accession>A0A1L6MX55</accession>
<dbReference type="GO" id="GO:0016757">
    <property type="term" value="F:glycosyltransferase activity"/>
    <property type="evidence" value="ECO:0007669"/>
    <property type="project" value="InterPro"/>
</dbReference>
<dbReference type="AlphaFoldDB" id="A0A1L6MX55"/>
<evidence type="ECO:0000259" key="1">
    <source>
        <dbReference type="Pfam" id="PF00534"/>
    </source>
</evidence>
<feature type="domain" description="Glycosyltransferase subfamily 4-like N-terminal" evidence="2">
    <location>
        <begin position="106"/>
        <end position="206"/>
    </location>
</feature>
<feature type="domain" description="Glycosyl transferase family 1" evidence="1">
    <location>
        <begin position="229"/>
        <end position="394"/>
    </location>
</feature>
<name>A0A1L6MX55_9BACT</name>
<dbReference type="OrthoDB" id="9790710at2"/>
<dbReference type="Gene3D" id="3.40.50.2000">
    <property type="entry name" value="Glycogen Phosphorylase B"/>
    <property type="match status" value="2"/>
</dbReference>
<dbReference type="SUPFAM" id="SSF53756">
    <property type="entry name" value="UDP-Glycosyltransferase/glycogen phosphorylase"/>
    <property type="match status" value="1"/>
</dbReference>
<dbReference type="RefSeq" id="WP_075276780.1">
    <property type="nucleotide sequence ID" value="NZ_CP016908.1"/>
</dbReference>
<dbReference type="CDD" id="cd03801">
    <property type="entry name" value="GT4_PimA-like"/>
    <property type="match status" value="1"/>
</dbReference>
<dbReference type="STRING" id="1882918.BCY86_05025"/>
<dbReference type="InterPro" id="IPR001296">
    <property type="entry name" value="Glyco_trans_1"/>
</dbReference>
<dbReference type="PANTHER" id="PTHR12526">
    <property type="entry name" value="GLYCOSYLTRANSFERASE"/>
    <property type="match status" value="1"/>
</dbReference>
<dbReference type="Pfam" id="PF13439">
    <property type="entry name" value="Glyco_transf_4"/>
    <property type="match status" value="1"/>
</dbReference>
<evidence type="ECO:0000313" key="3">
    <source>
        <dbReference type="EMBL" id="APS00114.1"/>
    </source>
</evidence>
<dbReference type="Proteomes" id="UP000185544">
    <property type="component" value="Chromosome"/>
</dbReference>
<proteinExistence type="predicted"/>
<evidence type="ECO:0000313" key="4">
    <source>
        <dbReference type="Proteomes" id="UP000185544"/>
    </source>
</evidence>
<sequence>MQSIKSPQKKIRVLFLNDTARNGGPGRSLATLLGRLDTDRIERLVLLPREGVIADHLRTRQVADQLIFLPQFVENPIEPWNRSIERSDFDALWFQKAYRFAGNMVRGALSIQKIAALAEEKRCHLLYCNGTSANFAGALASLLDARLPVLWHARYTSIAKPLAPLHRALTSTSIVRKIVCVSRATADLFDFCREKVRVVHNAIETDEFMGPSPVLRLRSGLHLSAETCIFGSHGRILPSKGYKAMIEAAHLALQKMSPEEQNRCHFVILGDTPDDFRINHLAECQSLAHELGIAHKVSFLGFQSDIRPFIGDIDVAVVPSLYPDPFPRSVLESMALAKPVIAFNLGGIVEMIENGKNGTLLDSSSLPTQSLAAAYLMYLRNPLLRKEQGEAGRKKVLEQFDAKTHAEIIQQEIFQILMS</sequence>
<dbReference type="InterPro" id="IPR028098">
    <property type="entry name" value="Glyco_trans_4-like_N"/>
</dbReference>
<protein>
    <recommendedName>
        <fullName evidence="5">Glycosyl transferase family 1 domain-containing protein</fullName>
    </recommendedName>
</protein>
<dbReference type="EMBL" id="CP016908">
    <property type="protein sequence ID" value="APS00114.1"/>
    <property type="molecule type" value="Genomic_DNA"/>
</dbReference>
<organism evidence="3 4">
    <name type="scientific">Pajaroellobacter abortibovis</name>
    <dbReference type="NCBI Taxonomy" id="1882918"/>
    <lineage>
        <taxon>Bacteria</taxon>
        <taxon>Pseudomonadati</taxon>
        <taxon>Myxococcota</taxon>
        <taxon>Polyangia</taxon>
        <taxon>Polyangiales</taxon>
        <taxon>Polyangiaceae</taxon>
    </lineage>
</organism>
<dbReference type="KEGG" id="pabo:BCY86_05025"/>
<dbReference type="Pfam" id="PF00534">
    <property type="entry name" value="Glycos_transf_1"/>
    <property type="match status" value="1"/>
</dbReference>